<comment type="similarity">
    <text evidence="2 8">Belongs to the extradiol ring-cleavage dioxygenase family.</text>
</comment>
<dbReference type="RefSeq" id="WP_349282110.1">
    <property type="nucleotide sequence ID" value="NZ_CBCSCU010000025.1"/>
</dbReference>
<dbReference type="GO" id="GO:0008198">
    <property type="term" value="F:ferrous iron binding"/>
    <property type="evidence" value="ECO:0007669"/>
    <property type="project" value="InterPro"/>
</dbReference>
<keyword evidence="7 8" id="KW-0408">Iron</keyword>
<proteinExistence type="inferred from homology"/>
<evidence type="ECO:0000256" key="7">
    <source>
        <dbReference type="ARBA" id="ARBA00023004"/>
    </source>
</evidence>
<protein>
    <submittedName>
        <fullName evidence="10">VOC family protein</fullName>
    </submittedName>
</protein>
<evidence type="ECO:0000256" key="1">
    <source>
        <dbReference type="ARBA" id="ARBA00001954"/>
    </source>
</evidence>
<dbReference type="AlphaFoldDB" id="A0AAU7LZV5"/>
<keyword evidence="6 8" id="KW-0560">Oxidoreductase</keyword>
<geneLocation type="plasmid" evidence="10">
    <name>p1</name>
</geneLocation>
<feature type="domain" description="VOC" evidence="9">
    <location>
        <begin position="6"/>
        <end position="121"/>
    </location>
</feature>
<dbReference type="Pfam" id="PF00903">
    <property type="entry name" value="Glyoxalase"/>
    <property type="match status" value="1"/>
</dbReference>
<sequence length="300" mass="33182">MAVISNLGYAIFGVSDLARWENFAVDLMGFQVGRRENGRLLTLRMDEYEQRIVLEQGAEDDVRAAGWQIDTEEALDAFADQVRAQGVNVEAGSAELARARRVEKLYVCADPNGFKHEFYFGPAIATSPFRSSVMKGPGFLTGPLGIGHLLPRSIDYKASVSFYRQVLGLKISDYIREEIAPGIVADATFFHSSSGRHHSLATAAIPSDKILNHIMVEVKDMDDVGLAYDRCVKAGYSMVLELGHHPNDKMFSFYVETPSGFAMECGYGGIVIDEANWEVISYSKMSDWGHKRRAPRAVAA</sequence>
<organism evidence="10">
    <name type="scientific">Polaromonas hydrogenivorans</name>
    <dbReference type="NCBI Taxonomy" id="335476"/>
    <lineage>
        <taxon>Bacteria</taxon>
        <taxon>Pseudomonadati</taxon>
        <taxon>Pseudomonadota</taxon>
        <taxon>Betaproteobacteria</taxon>
        <taxon>Burkholderiales</taxon>
        <taxon>Comamonadaceae</taxon>
        <taxon>Polaromonas</taxon>
    </lineage>
</organism>
<dbReference type="InterPro" id="IPR004360">
    <property type="entry name" value="Glyas_Fos-R_dOase_dom"/>
</dbReference>
<keyword evidence="4 8" id="KW-0058">Aromatic hydrocarbons catabolism</keyword>
<evidence type="ECO:0000256" key="4">
    <source>
        <dbReference type="ARBA" id="ARBA00022797"/>
    </source>
</evidence>
<dbReference type="InterPro" id="IPR037523">
    <property type="entry name" value="VOC_core"/>
</dbReference>
<reference evidence="10" key="1">
    <citation type="submission" date="2024-05" db="EMBL/GenBank/DDBJ databases">
        <authorList>
            <person name="Bunk B."/>
            <person name="Swiderski J."/>
            <person name="Sproer C."/>
            <person name="Thiel V."/>
        </authorList>
    </citation>
    <scope>NUCLEOTIDE SEQUENCE</scope>
    <source>
        <strain evidence="10">DSM 17735</strain>
        <plasmid evidence="10">p1</plasmid>
    </source>
</reference>
<dbReference type="PROSITE" id="PS00082">
    <property type="entry name" value="EXTRADIOL_DIOXYGENAS"/>
    <property type="match status" value="1"/>
</dbReference>
<dbReference type="CDD" id="cd07237">
    <property type="entry name" value="BphC1-RGP6_C_like"/>
    <property type="match status" value="1"/>
</dbReference>
<feature type="domain" description="VOC" evidence="9">
    <location>
        <begin position="145"/>
        <end position="268"/>
    </location>
</feature>
<evidence type="ECO:0000256" key="8">
    <source>
        <dbReference type="RuleBase" id="RU000683"/>
    </source>
</evidence>
<evidence type="ECO:0000256" key="2">
    <source>
        <dbReference type="ARBA" id="ARBA00008784"/>
    </source>
</evidence>
<dbReference type="CDD" id="cd07252">
    <property type="entry name" value="BphC1-RGP6_N_like"/>
    <property type="match status" value="1"/>
</dbReference>
<dbReference type="PROSITE" id="PS51819">
    <property type="entry name" value="VOC"/>
    <property type="match status" value="2"/>
</dbReference>
<dbReference type="SUPFAM" id="SSF54593">
    <property type="entry name" value="Glyoxalase/Bleomycin resistance protein/Dihydroxybiphenyl dioxygenase"/>
    <property type="match status" value="1"/>
</dbReference>
<gene>
    <name evidence="10" type="ORF">ABLV49_22505</name>
</gene>
<dbReference type="InterPro" id="IPR029068">
    <property type="entry name" value="Glyas_Bleomycin-R_OHBP_Dase"/>
</dbReference>
<evidence type="ECO:0000256" key="5">
    <source>
        <dbReference type="ARBA" id="ARBA00022964"/>
    </source>
</evidence>
<evidence type="ECO:0000259" key="9">
    <source>
        <dbReference type="PROSITE" id="PS51819"/>
    </source>
</evidence>
<keyword evidence="3" id="KW-0479">Metal-binding</keyword>
<evidence type="ECO:0000313" key="10">
    <source>
        <dbReference type="EMBL" id="XBP72493.1"/>
    </source>
</evidence>
<dbReference type="Gene3D" id="3.10.180.10">
    <property type="entry name" value="2,3-Dihydroxybiphenyl 1,2-Dioxygenase, domain 1"/>
    <property type="match status" value="2"/>
</dbReference>
<name>A0AAU7LZV5_9BURK</name>
<dbReference type="EMBL" id="CP157676">
    <property type="protein sequence ID" value="XBP72493.1"/>
    <property type="molecule type" value="Genomic_DNA"/>
</dbReference>
<evidence type="ECO:0000256" key="3">
    <source>
        <dbReference type="ARBA" id="ARBA00022723"/>
    </source>
</evidence>
<comment type="cofactor">
    <cofactor evidence="1 8">
        <name>Fe(2+)</name>
        <dbReference type="ChEBI" id="CHEBI:29033"/>
    </cofactor>
</comment>
<keyword evidence="10" id="KW-0614">Plasmid</keyword>
<dbReference type="InterPro" id="IPR000486">
    <property type="entry name" value="Xdiol_ring_cleave_dOase_1/2"/>
</dbReference>
<dbReference type="GO" id="GO:0051213">
    <property type="term" value="F:dioxygenase activity"/>
    <property type="evidence" value="ECO:0007669"/>
    <property type="project" value="UniProtKB-KW"/>
</dbReference>
<dbReference type="Pfam" id="PF22632">
    <property type="entry name" value="BphC_D1"/>
    <property type="match status" value="1"/>
</dbReference>
<keyword evidence="5 8" id="KW-0223">Dioxygenase</keyword>
<accession>A0AAU7LZV5</accession>
<evidence type="ECO:0000256" key="6">
    <source>
        <dbReference type="ARBA" id="ARBA00023002"/>
    </source>
</evidence>